<organism evidence="8 9">
    <name type="scientific">Ancylobacter crimeensis</name>
    <dbReference type="NCBI Taxonomy" id="2579147"/>
    <lineage>
        <taxon>Bacteria</taxon>
        <taxon>Pseudomonadati</taxon>
        <taxon>Pseudomonadota</taxon>
        <taxon>Alphaproteobacteria</taxon>
        <taxon>Hyphomicrobiales</taxon>
        <taxon>Xanthobacteraceae</taxon>
        <taxon>Ancylobacter</taxon>
    </lineage>
</organism>
<accession>A0ABT0D786</accession>
<dbReference type="PANTHER" id="PTHR30509:SF9">
    <property type="entry name" value="MULTIDRUG RESISTANCE PROTEIN MDTO"/>
    <property type="match status" value="1"/>
</dbReference>
<evidence type="ECO:0000256" key="4">
    <source>
        <dbReference type="ARBA" id="ARBA00022692"/>
    </source>
</evidence>
<evidence type="ECO:0000256" key="2">
    <source>
        <dbReference type="ARBA" id="ARBA00022448"/>
    </source>
</evidence>
<name>A0ABT0D786_9HYPH</name>
<evidence type="ECO:0000256" key="3">
    <source>
        <dbReference type="ARBA" id="ARBA00022475"/>
    </source>
</evidence>
<sequence>MSLDSVNPQRPLWWLRLLPDSITWAALGFALRTTAASLVALYIAFRLDLEDPKWAAMTVWVVAQNSRGMSLAKSRYRILGTLVGAVVAVTLIALFAQSPGLFIPAMAGWLGLCTAVSTGLRNFRSYGAVLAGYTAAIIAFDAVARPQDVFDIAVARVIYIGLGILTESVFTTVLAPGSPLAEVQARLDAYLRRTAEICARAVQDEVNTAAFQRLFANALDLDVAAEYAAAASATVRRRFGHLRGASIAAMTQLAAAQSLRMQRVSHATDHAEPLAGETADLLAAASRTLDVAPAALSLRGRVEEALALEAACEPHSRQRLFVLDRLAGLLGGLHEGIVRYRLFGDENAPASRLSFSFHVDHLAALHNGIRAFVGVALGSLFWIVTAWSSGPTFVVILSVICALYATRPDPVGGGMGFLKGGCAAVCAAALCNFAILPHMTTFAELASVIAVFMVGTGLAMRHPGTAAPATSFAFLFLDLIGPDNSSRPDPAAFFNGAVALLMGVGFGIVVFMVLFPADPAAQRARLRAAARRDLARIGRNPARFTTEHWLSRMADRLRLQAAADRGLPEEEVEANLRDMIAALTIGQAVLALAGLARQVPTLRDAMDPVLRRLGARDGPGMAEAARRAADRLGAALIDPSLHDPGSIARPALIRGIVLLQDMSDAVSARPRSLAP</sequence>
<feature type="transmembrane region" description="Helical" evidence="7">
    <location>
        <begin position="380"/>
        <end position="405"/>
    </location>
</feature>
<evidence type="ECO:0000256" key="1">
    <source>
        <dbReference type="ARBA" id="ARBA00004651"/>
    </source>
</evidence>
<dbReference type="RefSeq" id="WP_247026266.1">
    <property type="nucleotide sequence ID" value="NZ_JALKCH010000002.1"/>
</dbReference>
<dbReference type="Pfam" id="PF04632">
    <property type="entry name" value="FUSC"/>
    <property type="match status" value="1"/>
</dbReference>
<dbReference type="EMBL" id="JALKCH010000002">
    <property type="protein sequence ID" value="MCK0195822.1"/>
    <property type="molecule type" value="Genomic_DNA"/>
</dbReference>
<feature type="transmembrane region" description="Helical" evidence="7">
    <location>
        <begin position="101"/>
        <end position="120"/>
    </location>
</feature>
<feature type="transmembrane region" description="Helical" evidence="7">
    <location>
        <begin position="417"/>
        <end position="435"/>
    </location>
</feature>
<evidence type="ECO:0000256" key="6">
    <source>
        <dbReference type="ARBA" id="ARBA00023136"/>
    </source>
</evidence>
<keyword evidence="6 7" id="KW-0472">Membrane</keyword>
<evidence type="ECO:0000313" key="8">
    <source>
        <dbReference type="EMBL" id="MCK0195822.1"/>
    </source>
</evidence>
<evidence type="ECO:0000313" key="9">
    <source>
        <dbReference type="Proteomes" id="UP001203284"/>
    </source>
</evidence>
<dbReference type="PANTHER" id="PTHR30509">
    <property type="entry name" value="P-HYDROXYBENZOIC ACID EFFLUX PUMP SUBUNIT-RELATED"/>
    <property type="match status" value="1"/>
</dbReference>
<dbReference type="InterPro" id="IPR006726">
    <property type="entry name" value="PHBA_efflux_AaeB/fusaric-R"/>
</dbReference>
<comment type="subcellular location">
    <subcellularLocation>
        <location evidence="1">Cell membrane</location>
        <topology evidence="1">Multi-pass membrane protein</topology>
    </subcellularLocation>
</comment>
<evidence type="ECO:0000256" key="5">
    <source>
        <dbReference type="ARBA" id="ARBA00022989"/>
    </source>
</evidence>
<comment type="caution">
    <text evidence="8">The sequence shown here is derived from an EMBL/GenBank/DDBJ whole genome shotgun (WGS) entry which is preliminary data.</text>
</comment>
<keyword evidence="5 7" id="KW-1133">Transmembrane helix</keyword>
<feature type="transmembrane region" description="Helical" evidence="7">
    <location>
        <begin position="76"/>
        <end position="95"/>
    </location>
</feature>
<reference evidence="8 9" key="1">
    <citation type="submission" date="2022-04" db="EMBL/GenBank/DDBJ databases">
        <authorList>
            <person name="Grouzdev D.S."/>
            <person name="Pantiukh K.S."/>
            <person name="Krutkina M.S."/>
        </authorList>
    </citation>
    <scope>NUCLEOTIDE SEQUENCE [LARGE SCALE GENOMIC DNA]</scope>
    <source>
        <strain evidence="8 9">6x-1</strain>
    </source>
</reference>
<keyword evidence="9" id="KW-1185">Reference proteome</keyword>
<keyword evidence="4 7" id="KW-0812">Transmembrane</keyword>
<keyword evidence="3" id="KW-1003">Cell membrane</keyword>
<dbReference type="Proteomes" id="UP001203284">
    <property type="component" value="Unassembled WGS sequence"/>
</dbReference>
<keyword evidence="2" id="KW-0813">Transport</keyword>
<feature type="transmembrane region" description="Helical" evidence="7">
    <location>
        <begin position="22"/>
        <end position="45"/>
    </location>
</feature>
<feature type="transmembrane region" description="Helical" evidence="7">
    <location>
        <begin position="492"/>
        <end position="517"/>
    </location>
</feature>
<evidence type="ECO:0000256" key="7">
    <source>
        <dbReference type="SAM" id="Phobius"/>
    </source>
</evidence>
<feature type="transmembrane region" description="Helical" evidence="7">
    <location>
        <begin position="442"/>
        <end position="460"/>
    </location>
</feature>
<gene>
    <name evidence="8" type="ORF">MWN34_02755</name>
</gene>
<protein>
    <submittedName>
        <fullName evidence="8">FUSC family protein</fullName>
    </submittedName>
</protein>
<proteinExistence type="predicted"/>